<dbReference type="OrthoDB" id="3238340at2"/>
<gene>
    <name evidence="2" type="ORF">CGE01nite_11300</name>
</gene>
<feature type="region of interest" description="Disordered" evidence="1">
    <location>
        <begin position="110"/>
        <end position="131"/>
    </location>
</feature>
<dbReference type="InterPro" id="IPR036689">
    <property type="entry name" value="ESAT-6-like_sf"/>
</dbReference>
<dbReference type="Proteomes" id="UP000320461">
    <property type="component" value="Unassembled WGS sequence"/>
</dbReference>
<name>A0A4Y3KHK5_9CELL</name>
<feature type="compositionally biased region" description="Low complexity" evidence="1">
    <location>
        <begin position="110"/>
        <end position="122"/>
    </location>
</feature>
<keyword evidence="3" id="KW-1185">Reference proteome</keyword>
<evidence type="ECO:0000256" key="1">
    <source>
        <dbReference type="SAM" id="MobiDB-lite"/>
    </source>
</evidence>
<reference evidence="2 3" key="1">
    <citation type="submission" date="2019-06" db="EMBL/GenBank/DDBJ databases">
        <title>Whole genome shotgun sequence of Cellulomonas gelida NBRC 3748.</title>
        <authorList>
            <person name="Hosoyama A."/>
            <person name="Uohara A."/>
            <person name="Ohji S."/>
            <person name="Ichikawa N."/>
        </authorList>
    </citation>
    <scope>NUCLEOTIDE SEQUENCE [LARGE SCALE GENOMIC DNA]</scope>
    <source>
        <strain evidence="2 3">NBRC 3748</strain>
    </source>
</reference>
<dbReference type="AlphaFoldDB" id="A0A4Y3KHK5"/>
<comment type="caution">
    <text evidence="2">The sequence shown here is derived from an EMBL/GenBank/DDBJ whole genome shotgun (WGS) entry which is preliminary data.</text>
</comment>
<evidence type="ECO:0000313" key="3">
    <source>
        <dbReference type="Proteomes" id="UP000320461"/>
    </source>
</evidence>
<proteinExistence type="predicted"/>
<sequence>MSELTTDLTTIDRAGQVLARQGGHCRAMTAHLEAHGSLHGSLGLILLGLQPYADAALSTGRLVTDTLGRVCDTTAYTASTTFSAYVTADESAFDRLRRLGGDLDAGWNGGAAPPATAPIGPADSAAPPSWGSTDSYLWESIGSMQESVVEAIDSARDLLGDVGRWGGSGDGVTESVDASSYLVTPVASANVMEDLRWSAGLLLGSVDWVFEQLVGYSMLEELIFKPFAGDPRGVEKAAQAWSNVSGALQAVAANHAHLVSTTVTGWSGAAADAFRLSMAGISQALLKVAPLFDAVATAMGAVGLLIKGVCAGIGFGLRKLSQLLIEIAAELAVPGVGWGVLLATAYWKVETIFGIVRLVYTLIESLFDAIASFADAQAQAVGSLAIVEDLAEGVFRRAGAAVS</sequence>
<protein>
    <recommendedName>
        <fullName evidence="4">ESX-1 secretion-associated protein EspA/EspE-like domain-containing protein</fullName>
    </recommendedName>
</protein>
<dbReference type="RefSeq" id="WP_141369524.1">
    <property type="nucleotide sequence ID" value="NZ_BJLQ01000008.1"/>
</dbReference>
<dbReference type="EMBL" id="BJLQ01000008">
    <property type="protein sequence ID" value="GEA83879.1"/>
    <property type="molecule type" value="Genomic_DNA"/>
</dbReference>
<dbReference type="SUPFAM" id="SSF140453">
    <property type="entry name" value="EsxAB dimer-like"/>
    <property type="match status" value="1"/>
</dbReference>
<dbReference type="Gene3D" id="1.10.287.1060">
    <property type="entry name" value="ESAT-6-like"/>
    <property type="match status" value="1"/>
</dbReference>
<organism evidence="2 3">
    <name type="scientific">Cellulomonas gelida</name>
    <dbReference type="NCBI Taxonomy" id="1712"/>
    <lineage>
        <taxon>Bacteria</taxon>
        <taxon>Bacillati</taxon>
        <taxon>Actinomycetota</taxon>
        <taxon>Actinomycetes</taxon>
        <taxon>Micrococcales</taxon>
        <taxon>Cellulomonadaceae</taxon>
        <taxon>Cellulomonas</taxon>
    </lineage>
</organism>
<evidence type="ECO:0008006" key="4">
    <source>
        <dbReference type="Google" id="ProtNLM"/>
    </source>
</evidence>
<accession>A0A4Y3KHK5</accession>
<evidence type="ECO:0000313" key="2">
    <source>
        <dbReference type="EMBL" id="GEA83879.1"/>
    </source>
</evidence>